<keyword evidence="6" id="KW-0175">Coiled coil</keyword>
<dbReference type="InterPro" id="IPR036879">
    <property type="entry name" value="TF_MADSbox_sf"/>
</dbReference>
<feature type="domain" description="MADS-box" evidence="7">
    <location>
        <begin position="1"/>
        <end position="61"/>
    </location>
</feature>
<reference evidence="8 9" key="1">
    <citation type="submission" date="2024-05" db="EMBL/GenBank/DDBJ databases">
        <title>Haplotype-resolved chromosome-level genome assembly of Huyou (Citrus changshanensis).</title>
        <authorList>
            <person name="Miao C."/>
            <person name="Chen W."/>
            <person name="Wu Y."/>
            <person name="Wang L."/>
            <person name="Zhao S."/>
            <person name="Grierson D."/>
            <person name="Xu C."/>
            <person name="Chen K."/>
        </authorList>
    </citation>
    <scope>NUCLEOTIDE SEQUENCE [LARGE SCALE GENOMIC DNA]</scope>
    <source>
        <strain evidence="8">01-14</strain>
        <tissue evidence="8">Leaf</tissue>
    </source>
</reference>
<dbReference type="PROSITE" id="PS50066">
    <property type="entry name" value="MADS_BOX_2"/>
    <property type="match status" value="1"/>
</dbReference>
<comment type="subcellular location">
    <subcellularLocation>
        <location evidence="1">Nucleus</location>
    </subcellularLocation>
</comment>
<evidence type="ECO:0000256" key="1">
    <source>
        <dbReference type="ARBA" id="ARBA00004123"/>
    </source>
</evidence>
<dbReference type="PANTHER" id="PTHR48019">
    <property type="entry name" value="SERUM RESPONSE FACTOR HOMOLOG"/>
    <property type="match status" value="1"/>
</dbReference>
<keyword evidence="2" id="KW-0805">Transcription regulation</keyword>
<comment type="caution">
    <text evidence="8">The sequence shown here is derived from an EMBL/GenBank/DDBJ whole genome shotgun (WGS) entry which is preliminary data.</text>
</comment>
<dbReference type="PRINTS" id="PR00404">
    <property type="entry name" value="MADSDOMAIN"/>
</dbReference>
<evidence type="ECO:0000256" key="5">
    <source>
        <dbReference type="ARBA" id="ARBA00023242"/>
    </source>
</evidence>
<proteinExistence type="predicted"/>
<dbReference type="Gene3D" id="3.40.1810.10">
    <property type="entry name" value="Transcription factor, MADS-box"/>
    <property type="match status" value="1"/>
</dbReference>
<dbReference type="GO" id="GO:0046983">
    <property type="term" value="F:protein dimerization activity"/>
    <property type="evidence" value="ECO:0007669"/>
    <property type="project" value="InterPro"/>
</dbReference>
<name>A0AAP0QV80_9ROSI</name>
<dbReference type="Pfam" id="PF00319">
    <property type="entry name" value="SRF-TF"/>
    <property type="match status" value="1"/>
</dbReference>
<dbReference type="SMART" id="SM00432">
    <property type="entry name" value="MADS"/>
    <property type="match status" value="1"/>
</dbReference>
<dbReference type="AlphaFoldDB" id="A0AAP0QV80"/>
<dbReference type="InterPro" id="IPR002100">
    <property type="entry name" value="TF_MADSbox"/>
</dbReference>
<organism evidence="8 9">
    <name type="scientific">Citrus x changshan-huyou</name>
    <dbReference type="NCBI Taxonomy" id="2935761"/>
    <lineage>
        <taxon>Eukaryota</taxon>
        <taxon>Viridiplantae</taxon>
        <taxon>Streptophyta</taxon>
        <taxon>Embryophyta</taxon>
        <taxon>Tracheophyta</taxon>
        <taxon>Spermatophyta</taxon>
        <taxon>Magnoliopsida</taxon>
        <taxon>eudicotyledons</taxon>
        <taxon>Gunneridae</taxon>
        <taxon>Pentapetalae</taxon>
        <taxon>rosids</taxon>
        <taxon>malvids</taxon>
        <taxon>Sapindales</taxon>
        <taxon>Rutaceae</taxon>
        <taxon>Aurantioideae</taxon>
        <taxon>Citrus</taxon>
    </lineage>
</organism>
<accession>A0AAP0QV80</accession>
<dbReference type="EMBL" id="JBCGBO010000001">
    <property type="protein sequence ID" value="KAK9228372.1"/>
    <property type="molecule type" value="Genomic_DNA"/>
</dbReference>
<keyword evidence="4" id="KW-0804">Transcription</keyword>
<dbReference type="GO" id="GO:0003677">
    <property type="term" value="F:DNA binding"/>
    <property type="evidence" value="ECO:0007669"/>
    <property type="project" value="UniProtKB-KW"/>
</dbReference>
<protein>
    <recommendedName>
        <fullName evidence="7">MADS-box domain-containing protein</fullName>
    </recommendedName>
</protein>
<keyword evidence="5" id="KW-0539">Nucleus</keyword>
<evidence type="ECO:0000256" key="3">
    <source>
        <dbReference type="ARBA" id="ARBA00023125"/>
    </source>
</evidence>
<keyword evidence="9" id="KW-1185">Reference proteome</keyword>
<evidence type="ECO:0000259" key="7">
    <source>
        <dbReference type="PROSITE" id="PS50066"/>
    </source>
</evidence>
<evidence type="ECO:0000313" key="9">
    <source>
        <dbReference type="Proteomes" id="UP001428341"/>
    </source>
</evidence>
<dbReference type="SUPFAM" id="SSF55455">
    <property type="entry name" value="SRF-like"/>
    <property type="match status" value="1"/>
</dbReference>
<evidence type="ECO:0000313" key="8">
    <source>
        <dbReference type="EMBL" id="KAK9228372.1"/>
    </source>
</evidence>
<keyword evidence="3" id="KW-0238">DNA-binding</keyword>
<gene>
    <name evidence="8" type="ORF">WN944_021322</name>
</gene>
<evidence type="ECO:0000256" key="2">
    <source>
        <dbReference type="ARBA" id="ARBA00023015"/>
    </source>
</evidence>
<dbReference type="PROSITE" id="PS00350">
    <property type="entry name" value="MADS_BOX_1"/>
    <property type="match status" value="1"/>
</dbReference>
<dbReference type="Proteomes" id="UP001428341">
    <property type="component" value="Unassembled WGS sequence"/>
</dbReference>
<evidence type="ECO:0000256" key="6">
    <source>
        <dbReference type="SAM" id="Coils"/>
    </source>
</evidence>
<sequence length="345" mass="39233">MGRVRLQIKKIENRTYRHITFAKRKSGLVKKAYEISTLCDVEVALIIFSPAGKLILFDGKKRLDEILMHFIDLPHHQRAALRDQEMVRRIIAQMSLEAELHHHLAPTNCNNGGRDRKMSVDSELEEIENEITKLCAELEEVEKQLQYFLKSPSCIKSASEAEFLEGFLEETLKLVYIRKQNLETNNSIQETSNSEKRPMHSPSAAASGFMMGSSNYCLGNWPQQYDAGFLNARNFSNSSQFQHLRNESSQPFAEVFPTALPNLYGTGFPTGNIVSSSSRPEVNGYIRQLPRDKFFNNADFSQGMNNIQQGRRAADQHEENKVADATLACRGSCSQYRDRGLPFPY</sequence>
<feature type="coiled-coil region" evidence="6">
    <location>
        <begin position="117"/>
        <end position="144"/>
    </location>
</feature>
<evidence type="ECO:0000256" key="4">
    <source>
        <dbReference type="ARBA" id="ARBA00023163"/>
    </source>
</evidence>
<dbReference type="GO" id="GO:0005634">
    <property type="term" value="C:nucleus"/>
    <property type="evidence" value="ECO:0007669"/>
    <property type="project" value="UniProtKB-SubCell"/>
</dbReference>
<dbReference type="InterPro" id="IPR050142">
    <property type="entry name" value="MADS-box/MEF2_TF"/>
</dbReference>